<keyword evidence="3" id="KW-0808">Transferase</keyword>
<dbReference type="KEGG" id="celz:E5225_12450"/>
<evidence type="ECO:0000256" key="8">
    <source>
        <dbReference type="SAM" id="Phobius"/>
    </source>
</evidence>
<dbReference type="Proteomes" id="UP000296469">
    <property type="component" value="Chromosome"/>
</dbReference>
<evidence type="ECO:0000256" key="7">
    <source>
        <dbReference type="PROSITE-ProRule" id="PRU10141"/>
    </source>
</evidence>
<evidence type="ECO:0000256" key="4">
    <source>
        <dbReference type="ARBA" id="ARBA00022741"/>
    </source>
</evidence>
<dbReference type="SMART" id="SM00220">
    <property type="entry name" value="S_TKc"/>
    <property type="match status" value="1"/>
</dbReference>
<keyword evidence="8" id="KW-1133">Transmembrane helix</keyword>
<reference evidence="10 11" key="1">
    <citation type="submission" date="2019-04" db="EMBL/GenBank/DDBJ databases">
        <title>Isolation and identification of Cellulomonas shaoxiangyii sp. Nov. isolated from feces of the Tibetan antelopes (Pantholops hodgsonii) in the Qinghai-Tibet plateau of China.</title>
        <authorList>
            <person name="Tian Z."/>
        </authorList>
    </citation>
    <scope>NUCLEOTIDE SEQUENCE [LARGE SCALE GENOMIC DNA]</scope>
    <source>
        <strain evidence="10 11">Z28</strain>
    </source>
</reference>
<dbReference type="EMBL" id="CP039291">
    <property type="protein sequence ID" value="QCB94252.1"/>
    <property type="molecule type" value="Genomic_DNA"/>
</dbReference>
<dbReference type="GO" id="GO:0004674">
    <property type="term" value="F:protein serine/threonine kinase activity"/>
    <property type="evidence" value="ECO:0007669"/>
    <property type="project" value="UniProtKB-KW"/>
</dbReference>
<evidence type="ECO:0000256" key="6">
    <source>
        <dbReference type="ARBA" id="ARBA00022840"/>
    </source>
</evidence>
<dbReference type="Gene3D" id="3.30.200.20">
    <property type="entry name" value="Phosphorylase Kinase, domain 1"/>
    <property type="match status" value="1"/>
</dbReference>
<protein>
    <recommendedName>
        <fullName evidence="1">non-specific serine/threonine protein kinase</fullName>
        <ecNumber evidence="1">2.7.11.1</ecNumber>
    </recommendedName>
</protein>
<proteinExistence type="predicted"/>
<dbReference type="SUPFAM" id="SSF56112">
    <property type="entry name" value="Protein kinase-like (PK-like)"/>
    <property type="match status" value="1"/>
</dbReference>
<accession>A0A4P7SJF0</accession>
<keyword evidence="8" id="KW-0472">Membrane</keyword>
<keyword evidence="8" id="KW-0812">Transmembrane</keyword>
<feature type="transmembrane region" description="Helical" evidence="8">
    <location>
        <begin position="354"/>
        <end position="377"/>
    </location>
</feature>
<evidence type="ECO:0000313" key="11">
    <source>
        <dbReference type="Proteomes" id="UP000296469"/>
    </source>
</evidence>
<keyword evidence="6 7" id="KW-0067">ATP-binding</keyword>
<gene>
    <name evidence="10" type="ORF">E5225_12450</name>
</gene>
<name>A0A4P7SJF0_9CELL</name>
<keyword evidence="5 10" id="KW-0418">Kinase</keyword>
<dbReference type="InterPro" id="IPR011009">
    <property type="entry name" value="Kinase-like_dom_sf"/>
</dbReference>
<evidence type="ECO:0000256" key="2">
    <source>
        <dbReference type="ARBA" id="ARBA00022527"/>
    </source>
</evidence>
<dbReference type="PROSITE" id="PS00107">
    <property type="entry name" value="PROTEIN_KINASE_ATP"/>
    <property type="match status" value="1"/>
</dbReference>
<evidence type="ECO:0000256" key="3">
    <source>
        <dbReference type="ARBA" id="ARBA00022679"/>
    </source>
</evidence>
<dbReference type="RefSeq" id="WP_135975162.1">
    <property type="nucleotide sequence ID" value="NZ_CP039291.1"/>
</dbReference>
<dbReference type="AlphaFoldDB" id="A0A4P7SJF0"/>
<dbReference type="InterPro" id="IPR000719">
    <property type="entry name" value="Prot_kinase_dom"/>
</dbReference>
<dbReference type="InterPro" id="IPR017441">
    <property type="entry name" value="Protein_kinase_ATP_BS"/>
</dbReference>
<evidence type="ECO:0000256" key="5">
    <source>
        <dbReference type="ARBA" id="ARBA00022777"/>
    </source>
</evidence>
<feature type="binding site" evidence="7">
    <location>
        <position position="44"/>
    </location>
    <ligand>
        <name>ATP</name>
        <dbReference type="ChEBI" id="CHEBI:30616"/>
    </ligand>
</feature>
<evidence type="ECO:0000259" key="9">
    <source>
        <dbReference type="PROSITE" id="PS50011"/>
    </source>
</evidence>
<feature type="domain" description="Protein kinase" evidence="9">
    <location>
        <begin position="15"/>
        <end position="273"/>
    </location>
</feature>
<evidence type="ECO:0000256" key="1">
    <source>
        <dbReference type="ARBA" id="ARBA00012513"/>
    </source>
</evidence>
<dbReference type="PANTHER" id="PTHR43289:SF6">
    <property type="entry name" value="SERINE_THREONINE-PROTEIN KINASE NEKL-3"/>
    <property type="match status" value="1"/>
</dbReference>
<keyword evidence="4 7" id="KW-0547">Nucleotide-binding</keyword>
<keyword evidence="11" id="KW-1185">Reference proteome</keyword>
<dbReference type="CDD" id="cd14014">
    <property type="entry name" value="STKc_PknB_like"/>
    <property type="match status" value="1"/>
</dbReference>
<evidence type="ECO:0000313" key="10">
    <source>
        <dbReference type="EMBL" id="QCB94252.1"/>
    </source>
</evidence>
<dbReference type="PANTHER" id="PTHR43289">
    <property type="entry name" value="MITOGEN-ACTIVATED PROTEIN KINASE KINASE KINASE 20-RELATED"/>
    <property type="match status" value="1"/>
</dbReference>
<dbReference type="GO" id="GO:0005524">
    <property type="term" value="F:ATP binding"/>
    <property type="evidence" value="ECO:0007669"/>
    <property type="project" value="UniProtKB-UniRule"/>
</dbReference>
<dbReference type="PROSITE" id="PS50011">
    <property type="entry name" value="PROTEIN_KINASE_DOM"/>
    <property type="match status" value="1"/>
</dbReference>
<keyword evidence="2 10" id="KW-0723">Serine/threonine-protein kinase</keyword>
<dbReference type="Pfam" id="PF00069">
    <property type="entry name" value="Pkinase"/>
    <property type="match status" value="1"/>
</dbReference>
<sequence>MARRVAGTPPVLPGYTYVRPLGVGGFADVFCYEQDMPRRVVAVKVLAEGLHDPVAQRAFEAEADVLARLSVHPAVVTVHQASVSADGRPYIVMEYCLDTYGARARRGPLAVPEVLDVGVRLASALETAHRSGVLHRDIKPSNVLRTSLGTPALADFGIAAAVSGSTGIPAIAMSVPWSAPEVLEERVAGSVAAEVWSLGATLWTLLTGRAPFEVGERARDGREAMAGRIVRAKLAPLGRADVPERVEQILARAMSKDPSHRHPSMLALAEELRWAQYDLGQPPTALEVPSAEWAAGASPVEVADHGARGPVVSRVRARSRAEARAERVSAELAVDRDGLVVHGPARRAAWQAGVVGALVGAAAVAAVVLLLVVSGVLG</sequence>
<dbReference type="OrthoDB" id="9762169at2"/>
<dbReference type="Gene3D" id="1.10.510.10">
    <property type="entry name" value="Transferase(Phosphotransferase) domain 1"/>
    <property type="match status" value="1"/>
</dbReference>
<organism evidence="10 11">
    <name type="scientific">Cellulomonas shaoxiangyii</name>
    <dbReference type="NCBI Taxonomy" id="2566013"/>
    <lineage>
        <taxon>Bacteria</taxon>
        <taxon>Bacillati</taxon>
        <taxon>Actinomycetota</taxon>
        <taxon>Actinomycetes</taxon>
        <taxon>Micrococcales</taxon>
        <taxon>Cellulomonadaceae</taxon>
        <taxon>Cellulomonas</taxon>
    </lineage>
</organism>
<dbReference type="EC" id="2.7.11.1" evidence="1"/>